<protein>
    <recommendedName>
        <fullName evidence="6">Trigger factor C-terminal domain-containing protein</fullName>
    </recommendedName>
</protein>
<accession>A0A151LAF1</accession>
<organism evidence="4 5">
    <name type="scientific">Plasmodium gaboni</name>
    <dbReference type="NCBI Taxonomy" id="647221"/>
    <lineage>
        <taxon>Eukaryota</taxon>
        <taxon>Sar</taxon>
        <taxon>Alveolata</taxon>
        <taxon>Apicomplexa</taxon>
        <taxon>Aconoidasida</taxon>
        <taxon>Haemosporida</taxon>
        <taxon>Plasmodiidae</taxon>
        <taxon>Plasmodium</taxon>
        <taxon>Plasmodium (Laverania)</taxon>
    </lineage>
</organism>
<dbReference type="AlphaFoldDB" id="A0A151LAF1"/>
<name>A0A151LAF1_9APIC</name>
<dbReference type="GO" id="GO:0044183">
    <property type="term" value="F:protein folding chaperone"/>
    <property type="evidence" value="ECO:0007669"/>
    <property type="project" value="TreeGrafter"/>
</dbReference>
<dbReference type="RefSeq" id="XP_018639333.1">
    <property type="nucleotide sequence ID" value="XM_018787961.1"/>
</dbReference>
<evidence type="ECO:0008006" key="6">
    <source>
        <dbReference type="Google" id="ProtNLM"/>
    </source>
</evidence>
<dbReference type="VEuPathDB" id="PlasmoDB:PGSY75_1427000"/>
<feature type="coiled-coil region" evidence="1">
    <location>
        <begin position="732"/>
        <end position="812"/>
    </location>
</feature>
<proteinExistence type="predicted"/>
<feature type="region of interest" description="Disordered" evidence="2">
    <location>
        <begin position="405"/>
        <end position="457"/>
    </location>
</feature>
<feature type="region of interest" description="Disordered" evidence="2">
    <location>
        <begin position="672"/>
        <end position="692"/>
    </location>
</feature>
<dbReference type="KEGG" id="pgab:PGSY75_1427000"/>
<dbReference type="SUPFAM" id="SSF109998">
    <property type="entry name" value="Triger factor/SurA peptide-binding domain-like"/>
    <property type="match status" value="1"/>
</dbReference>
<feature type="transmembrane region" description="Helical" evidence="3">
    <location>
        <begin position="12"/>
        <end position="29"/>
    </location>
</feature>
<evidence type="ECO:0000256" key="3">
    <source>
        <dbReference type="SAM" id="Phobius"/>
    </source>
</evidence>
<dbReference type="GeneID" id="29778563"/>
<reference evidence="4 5" key="1">
    <citation type="journal article" date="2016" name="Nat. Commun.">
        <title>Genomes of cryptic chimpanzee Plasmodium species reveal key evolutionary events leading to human malaria.</title>
        <authorList>
            <person name="Sundararaman S.A."/>
            <person name="Plenderleith L.J."/>
            <person name="Liu W."/>
            <person name="Loy D.E."/>
            <person name="Learn G.H."/>
            <person name="Li Y."/>
            <person name="Shaw K.S."/>
            <person name="Ayouba A."/>
            <person name="Peeters M."/>
            <person name="Speede S."/>
            <person name="Shaw G.M."/>
            <person name="Bushman F.D."/>
            <person name="Brisson D."/>
            <person name="Rayner J.C."/>
            <person name="Sharp P.M."/>
            <person name="Hahn B.H."/>
        </authorList>
    </citation>
    <scope>NUCLEOTIDE SEQUENCE [LARGE SCALE GENOMIC DNA]</scope>
    <source>
        <strain evidence="4 5">SY75</strain>
    </source>
</reference>
<dbReference type="GO" id="GO:0051083">
    <property type="term" value="P:'de novo' cotranslational protein folding"/>
    <property type="evidence" value="ECO:0007669"/>
    <property type="project" value="TreeGrafter"/>
</dbReference>
<dbReference type="GO" id="GO:0043335">
    <property type="term" value="P:protein unfolding"/>
    <property type="evidence" value="ECO:0007669"/>
    <property type="project" value="TreeGrafter"/>
</dbReference>
<feature type="coiled-coil region" evidence="1">
    <location>
        <begin position="156"/>
        <end position="192"/>
    </location>
</feature>
<dbReference type="InterPro" id="IPR005215">
    <property type="entry name" value="Trig_fac"/>
</dbReference>
<dbReference type="PANTHER" id="PTHR30560:SF3">
    <property type="entry name" value="TRIGGER FACTOR-LIKE PROTEIN TIG, CHLOROPLASTIC"/>
    <property type="match status" value="1"/>
</dbReference>
<keyword evidence="3" id="KW-0472">Membrane</keyword>
<keyword evidence="3" id="KW-1133">Transmembrane helix</keyword>
<keyword evidence="1" id="KW-0175">Coiled coil</keyword>
<dbReference type="PANTHER" id="PTHR30560">
    <property type="entry name" value="TRIGGER FACTOR CHAPERONE AND PEPTIDYL-PROLYL CIS/TRANS ISOMERASE"/>
    <property type="match status" value="1"/>
</dbReference>
<dbReference type="EMBL" id="LVLB01000015">
    <property type="protein sequence ID" value="KYN95867.1"/>
    <property type="molecule type" value="Genomic_DNA"/>
</dbReference>
<evidence type="ECO:0000313" key="4">
    <source>
        <dbReference type="EMBL" id="KYN95867.1"/>
    </source>
</evidence>
<gene>
    <name evidence="4" type="ORF">PGSY75_1427000</name>
</gene>
<dbReference type="GO" id="GO:0043022">
    <property type="term" value="F:ribosome binding"/>
    <property type="evidence" value="ECO:0007669"/>
    <property type="project" value="TreeGrafter"/>
</dbReference>
<feature type="compositionally biased region" description="Basic and acidic residues" evidence="2">
    <location>
        <begin position="416"/>
        <end position="454"/>
    </location>
</feature>
<evidence type="ECO:0000256" key="1">
    <source>
        <dbReference type="SAM" id="Coils"/>
    </source>
</evidence>
<dbReference type="GO" id="GO:0003755">
    <property type="term" value="F:peptidyl-prolyl cis-trans isomerase activity"/>
    <property type="evidence" value="ECO:0007669"/>
    <property type="project" value="TreeGrafter"/>
</dbReference>
<evidence type="ECO:0000313" key="5">
    <source>
        <dbReference type="Proteomes" id="UP000076004"/>
    </source>
</evidence>
<comment type="caution">
    <text evidence="4">The sequence shown here is derived from an EMBL/GenBank/DDBJ whole genome shotgun (WGS) entry which is preliminary data.</text>
</comment>
<dbReference type="GO" id="GO:0015031">
    <property type="term" value="P:protein transport"/>
    <property type="evidence" value="ECO:0007669"/>
    <property type="project" value="InterPro"/>
</dbReference>
<evidence type="ECO:0000256" key="2">
    <source>
        <dbReference type="SAM" id="MobiDB-lite"/>
    </source>
</evidence>
<sequence>MVLSFKFITQNKFWFFIYFIFYINGIHYYQSVYKYKEHVKNIPVVAFNPKSVLLNNKINERKKNLYIYNIKYNNCCYFTITGVINGFPKRISKNYLISKKREKEIILNNFGYKKNFFFLPLLKINDKCDKNDGHRNEYFCPLSKIRNVYKFKKRGINFLENNNDKQNIEEEEEEEKKKKKKLIEKKKELFLNDNIEKKYLSIDYIDEKNETSDILLKIHIKSKLREYYYDLCVKEYKEKKLLENKYEYSYLNDVPINNLINYIDKNEYMKIFLKYVNDDIIKVYKNIKGLHLIGSPRLLNNVDHLCITKFDDILLKFSIDKYPTIIFQKPYINLDIVVKIPPYEKGTAFKEFLKTLENKNDVIEETDENHKVEWNNDVQVNVSRGWVYNFSNVYYDEYCKMDHTQNGHTPSDGMENNEKVEKKENKQESSQKLSKLEKERKQTQNLNEQDKKETQSLNANEEEIIISNYEKNFSQNNKINNMIDIDKDEENFINNSDNYMEQNSTNDDNDENLFNDSYENKSYYEFLRNADFTNYFRQGYQLPNDIISMNNETISVKENFNPLGFNESLLGMGKNEQKNITVYIPVNLFKEYFQKEQEGFEKRKKKKEEDYDKKIINLKEIDKDSITKFREIIYTEIKKLKNNRFLQKIENILKGNENKFVDRDTLEKSLKKNENEQDQINDDNKDGQLDGQLDEQLDGQLDEQLDGQTKSDINSNDYFYFKNNEQSIDSILSDNNITYDQEEDDIKEVEERDVKESAKDELNKIEEETKEDDVEGQSEEIHFNKNFDKYLKELLKDDINSLDEKLYNKKEDKTKELFQNLYDFNEEYSKDEDININENKDSNLDENLHDYILGESDLIKCVLEIQVLDIKIRKKGKEDVTDYVLKKYNKTMDELYEDIESRAMKDIQSKCVQERRMEAYKKLMEITSLNIPMTLFHAQGKRLYNSYLNKMKMKNDENKENKILCYEEYIKRSEKEIYDQIKFSFIVKSIFQNSKLQLNYEEIIKDVIKTLIKTPTNNIKSLIKRIYTIHQAQYVLDFVSLNSNISFHTDDKSTVNFSVSFKKGSEYSKDDFVNQDEQLTYTTNNHITNDNKKMDHNNKLTSNINSLEQNDVKIKQDKNIHILNNNENTKEENKIFHFKDESNFVVEKKKENNENIQYEYFTFKKGANYTKYFQDNNVHNNHKK</sequence>
<dbReference type="InterPro" id="IPR027304">
    <property type="entry name" value="Trigger_fact/SurA_dom_sf"/>
</dbReference>
<keyword evidence="3" id="KW-0812">Transmembrane</keyword>
<dbReference type="VEuPathDB" id="PlasmoDB:PGABG01_1425500"/>
<dbReference type="Proteomes" id="UP000076004">
    <property type="component" value="Unassembled WGS sequence"/>
</dbReference>